<dbReference type="InterPro" id="IPR008991">
    <property type="entry name" value="Translation_prot_SH3-like_sf"/>
</dbReference>
<evidence type="ECO:0000256" key="3">
    <source>
        <dbReference type="ARBA" id="ARBA00022980"/>
    </source>
</evidence>
<dbReference type="PROSITE" id="PS01015">
    <property type="entry name" value="RIBOSOMAL_L19"/>
    <property type="match status" value="1"/>
</dbReference>
<dbReference type="AlphaFoldDB" id="A0A0M9U3J2"/>
<dbReference type="GO" id="GO:0022625">
    <property type="term" value="C:cytosolic large ribosomal subunit"/>
    <property type="evidence" value="ECO:0007669"/>
    <property type="project" value="TreeGrafter"/>
</dbReference>
<reference evidence="9 10" key="2">
    <citation type="submission" date="2015-07" db="EMBL/GenBank/DDBJ databases">
        <title>Genome sequence of Levilinea saccharolytica DSM 16555.</title>
        <authorList>
            <person name="Hemp J."/>
            <person name="Ward L.M."/>
            <person name="Pace L.A."/>
            <person name="Fischer W.W."/>
        </authorList>
    </citation>
    <scope>NUCLEOTIDE SEQUENCE [LARGE SCALE GENOMIC DNA]</scope>
    <source>
        <strain evidence="9 10">KIBI-1</strain>
    </source>
</reference>
<dbReference type="Gene3D" id="2.30.30.790">
    <property type="match status" value="1"/>
</dbReference>
<evidence type="ECO:0000313" key="8">
    <source>
        <dbReference type="EMBL" id="GAP19770.1"/>
    </source>
</evidence>
<evidence type="ECO:0000256" key="4">
    <source>
        <dbReference type="ARBA" id="ARBA00023274"/>
    </source>
</evidence>
<dbReference type="Proteomes" id="UP000050501">
    <property type="component" value="Unassembled WGS sequence"/>
</dbReference>
<comment type="function">
    <text evidence="1 6 7">This protein is located at the 30S-50S ribosomal subunit interface and may play a role in the structure and function of the aminoacyl-tRNA binding site.</text>
</comment>
<dbReference type="EMBL" id="DF967975">
    <property type="protein sequence ID" value="GAP19770.1"/>
    <property type="molecule type" value="Genomic_DNA"/>
</dbReference>
<dbReference type="STRING" id="229921.ADN01_04340"/>
<dbReference type="NCBIfam" id="TIGR01024">
    <property type="entry name" value="rplS_bact"/>
    <property type="match status" value="1"/>
</dbReference>
<dbReference type="InterPro" id="IPR038657">
    <property type="entry name" value="Ribosomal_bL19_sf"/>
</dbReference>
<dbReference type="EMBL" id="LGCM01000019">
    <property type="protein sequence ID" value="KPL87404.1"/>
    <property type="molecule type" value="Genomic_DNA"/>
</dbReference>
<sequence length="114" mass="13083">MSDLLKAVEAPENPNIPQLTPGDVVSVHVKIKEGNRERIQEFKGTVLYVHDNLANSTFTVRRVASNGIGVERVFLMRSPRIDKVVVERHSKVRRARLYFLRDRTGKSARLKQKF</sequence>
<gene>
    <name evidence="6" type="primary">rplS</name>
    <name evidence="9" type="ORF">ADN01_04340</name>
    <name evidence="8" type="ORF">LSAC_03682</name>
</gene>
<evidence type="ECO:0000256" key="1">
    <source>
        <dbReference type="ARBA" id="ARBA00002349"/>
    </source>
</evidence>
<comment type="similarity">
    <text evidence="2 6 7">Belongs to the bacterial ribosomal protein bL19 family.</text>
</comment>
<dbReference type="PIRSF" id="PIRSF002191">
    <property type="entry name" value="Ribosomal_L19"/>
    <property type="match status" value="1"/>
</dbReference>
<keyword evidence="4 6" id="KW-0687">Ribonucleoprotein</keyword>
<dbReference type="PANTHER" id="PTHR15680">
    <property type="entry name" value="RIBOSOMAL PROTEIN L19"/>
    <property type="match status" value="1"/>
</dbReference>
<evidence type="ECO:0000256" key="7">
    <source>
        <dbReference type="RuleBase" id="RU000559"/>
    </source>
</evidence>
<dbReference type="HAMAP" id="MF_00402">
    <property type="entry name" value="Ribosomal_bL19"/>
    <property type="match status" value="1"/>
</dbReference>
<proteinExistence type="inferred from homology"/>
<dbReference type="InterPro" id="IPR001857">
    <property type="entry name" value="Ribosomal_bL19"/>
</dbReference>
<evidence type="ECO:0000256" key="6">
    <source>
        <dbReference type="HAMAP-Rule" id="MF_00402"/>
    </source>
</evidence>
<dbReference type="PRINTS" id="PR00061">
    <property type="entry name" value="RIBOSOMALL19"/>
</dbReference>
<keyword evidence="3 6" id="KW-0689">Ribosomal protein</keyword>
<dbReference type="SUPFAM" id="SSF50104">
    <property type="entry name" value="Translation proteins SH3-like domain"/>
    <property type="match status" value="1"/>
</dbReference>
<evidence type="ECO:0000256" key="2">
    <source>
        <dbReference type="ARBA" id="ARBA00005781"/>
    </source>
</evidence>
<keyword evidence="10" id="KW-1185">Reference proteome</keyword>
<evidence type="ECO:0000256" key="5">
    <source>
        <dbReference type="ARBA" id="ARBA00035171"/>
    </source>
</evidence>
<dbReference type="InterPro" id="IPR018257">
    <property type="entry name" value="Ribosomal_bL19_CS"/>
</dbReference>
<dbReference type="PATRIC" id="fig|229921.5.peg.3220"/>
<dbReference type="GO" id="GO:0003735">
    <property type="term" value="F:structural constituent of ribosome"/>
    <property type="evidence" value="ECO:0007669"/>
    <property type="project" value="InterPro"/>
</dbReference>
<name>A0A0M9U3J2_9CHLR</name>
<organism evidence="8">
    <name type="scientific">Levilinea saccharolytica</name>
    <dbReference type="NCBI Taxonomy" id="229921"/>
    <lineage>
        <taxon>Bacteria</taxon>
        <taxon>Bacillati</taxon>
        <taxon>Chloroflexota</taxon>
        <taxon>Anaerolineae</taxon>
        <taxon>Anaerolineales</taxon>
        <taxon>Anaerolineaceae</taxon>
        <taxon>Levilinea</taxon>
    </lineage>
</organism>
<dbReference type="GO" id="GO:0006412">
    <property type="term" value="P:translation"/>
    <property type="evidence" value="ECO:0007669"/>
    <property type="project" value="UniProtKB-UniRule"/>
</dbReference>
<reference evidence="8" key="1">
    <citation type="journal article" date="2015" name="Genome Announc.">
        <title>Draft Genome Sequences of Anaerolinea thermolimosa IMO-1, Bellilinea caldifistulae GOMI-1, Leptolinea tardivitalis YMTK-2, Levilinea saccharolytica KIBI-1, Longilinea arvoryzae KOME-1, Previously Described as Members of the Class Anaerolineae (Chloroflexi).</title>
        <authorList>
            <person name="Matsuura N."/>
            <person name="Tourlousse M.D."/>
            <person name="Ohashi A."/>
            <person name="Hugenholtz P."/>
            <person name="Sekiguchi Y."/>
        </authorList>
    </citation>
    <scope>NUCLEOTIDE SEQUENCE</scope>
    <source>
        <strain evidence="8">KIBI-1</strain>
    </source>
</reference>
<protein>
    <recommendedName>
        <fullName evidence="5 6">Large ribosomal subunit protein bL19</fullName>
    </recommendedName>
</protein>
<dbReference type="OrthoDB" id="9803541at2"/>
<dbReference type="Pfam" id="PF01245">
    <property type="entry name" value="Ribosomal_L19"/>
    <property type="match status" value="1"/>
</dbReference>
<dbReference type="RefSeq" id="WP_062420019.1">
    <property type="nucleotide sequence ID" value="NZ_BBXZ01000193.1"/>
</dbReference>
<evidence type="ECO:0000313" key="9">
    <source>
        <dbReference type="EMBL" id="KPL87404.1"/>
    </source>
</evidence>
<accession>A0A0M9U3J2</accession>
<evidence type="ECO:0000313" key="10">
    <source>
        <dbReference type="Proteomes" id="UP000050501"/>
    </source>
</evidence>
<dbReference type="PANTHER" id="PTHR15680:SF9">
    <property type="entry name" value="LARGE RIBOSOMAL SUBUNIT PROTEIN BL19M"/>
    <property type="match status" value="1"/>
</dbReference>